<dbReference type="Proteomes" id="UP000516052">
    <property type="component" value="Chromosome"/>
</dbReference>
<gene>
    <name evidence="4" type="ORF">IAG44_18790</name>
</gene>
<proteinExistence type="predicted"/>
<evidence type="ECO:0000313" key="5">
    <source>
        <dbReference type="Proteomes" id="UP000516052"/>
    </source>
</evidence>
<feature type="transmembrane region" description="Helical" evidence="2">
    <location>
        <begin position="18"/>
        <end position="39"/>
    </location>
</feature>
<dbReference type="RefSeq" id="WP_187748254.1">
    <property type="nucleotide sequence ID" value="NZ_CP060828.1"/>
</dbReference>
<feature type="transmembrane region" description="Helical" evidence="2">
    <location>
        <begin position="182"/>
        <end position="199"/>
    </location>
</feature>
<feature type="compositionally biased region" description="Low complexity" evidence="1">
    <location>
        <begin position="601"/>
        <end position="615"/>
    </location>
</feature>
<dbReference type="SMART" id="SM00460">
    <property type="entry name" value="TGc"/>
    <property type="match status" value="1"/>
</dbReference>
<evidence type="ECO:0000256" key="1">
    <source>
        <dbReference type="SAM" id="MobiDB-lite"/>
    </source>
</evidence>
<feature type="domain" description="Transglutaminase-like" evidence="3">
    <location>
        <begin position="502"/>
        <end position="572"/>
    </location>
</feature>
<keyword evidence="5" id="KW-1185">Reference proteome</keyword>
<feature type="transmembrane region" description="Helical" evidence="2">
    <location>
        <begin position="235"/>
        <end position="255"/>
    </location>
</feature>
<feature type="region of interest" description="Disordered" evidence="1">
    <location>
        <begin position="73"/>
        <end position="92"/>
    </location>
</feature>
<keyword evidence="2" id="KW-0472">Membrane</keyword>
<keyword evidence="2" id="KW-1133">Transmembrane helix</keyword>
<feature type="transmembrane region" description="Helical" evidence="2">
    <location>
        <begin position="205"/>
        <end position="223"/>
    </location>
</feature>
<evidence type="ECO:0000313" key="4">
    <source>
        <dbReference type="EMBL" id="QNP71282.1"/>
    </source>
</evidence>
<dbReference type="InterPro" id="IPR002931">
    <property type="entry name" value="Transglutaminase-like"/>
</dbReference>
<dbReference type="InterPro" id="IPR021878">
    <property type="entry name" value="TgpA_N"/>
</dbReference>
<feature type="region of interest" description="Disordered" evidence="1">
    <location>
        <begin position="332"/>
        <end position="355"/>
    </location>
</feature>
<feature type="transmembrane region" description="Helical" evidence="2">
    <location>
        <begin position="156"/>
        <end position="175"/>
    </location>
</feature>
<dbReference type="Gene3D" id="3.10.620.30">
    <property type="match status" value="1"/>
</dbReference>
<dbReference type="SUPFAM" id="SSF54001">
    <property type="entry name" value="Cysteine proteinases"/>
    <property type="match status" value="1"/>
</dbReference>
<feature type="transmembrane region" description="Helical" evidence="2">
    <location>
        <begin position="95"/>
        <end position="116"/>
    </location>
</feature>
<dbReference type="EMBL" id="CP060828">
    <property type="protein sequence ID" value="QNP71282.1"/>
    <property type="molecule type" value="Genomic_DNA"/>
</dbReference>
<dbReference type="PANTHER" id="PTHR42736:SF1">
    <property type="entry name" value="PROTEIN-GLUTAMINE GAMMA-GLUTAMYLTRANSFERASE"/>
    <property type="match status" value="1"/>
</dbReference>
<dbReference type="Pfam" id="PF11992">
    <property type="entry name" value="TgpA_N"/>
    <property type="match status" value="1"/>
</dbReference>
<evidence type="ECO:0000259" key="3">
    <source>
        <dbReference type="SMART" id="SM00460"/>
    </source>
</evidence>
<accession>A0A7H0IER6</accession>
<dbReference type="Pfam" id="PF01841">
    <property type="entry name" value="Transglut_core"/>
    <property type="match status" value="1"/>
</dbReference>
<feature type="transmembrane region" description="Helical" evidence="2">
    <location>
        <begin position="45"/>
        <end position="65"/>
    </location>
</feature>
<reference evidence="4 5" key="1">
    <citation type="submission" date="2020-08" db="EMBL/GenBank/DDBJ databases">
        <title>A novel species.</title>
        <authorList>
            <person name="Gao J."/>
        </authorList>
    </citation>
    <scope>NUCLEOTIDE SEQUENCE [LARGE SCALE GENOMIC DNA]</scope>
    <source>
        <strain evidence="4 5">CRXT-G-22</strain>
    </source>
</reference>
<feature type="transmembrane region" description="Helical" evidence="2">
    <location>
        <begin position="631"/>
        <end position="654"/>
    </location>
</feature>
<keyword evidence="2" id="KW-0812">Transmembrane</keyword>
<protein>
    <submittedName>
        <fullName evidence="4">Transglutaminase domain-containing protein</fullName>
    </submittedName>
</protein>
<feature type="region of interest" description="Disordered" evidence="1">
    <location>
        <begin position="593"/>
        <end position="615"/>
    </location>
</feature>
<name>A0A7H0IER6_9ACTN</name>
<evidence type="ECO:0000256" key="2">
    <source>
        <dbReference type="SAM" id="Phobius"/>
    </source>
</evidence>
<dbReference type="KEGG" id="sroi:IAG44_18790"/>
<sequence length="777" mass="78547">MNRVSGGGVGGLGVARGLWSLVVVAVMCGAAGFGFARVFPVAELVPVLVVAVGVPVVLAGVVRGLSGRGFGGRGLSGRESGARGRAGGGRRSGPALWPSVVLSVVVWAVVVSATLFHEVSDGLPGGPALRAVWTTLLDAPHALVSTVLPAPGEPELLVLPHAVVWAATAVSAELALRTRAPLLPAVPAVVVFGLALVLGAGTPGASYPAAGVLAGAVGVGVLVRSRVALSPRTAGVGVAFVGALALVAVLLGPWLPGVGEPRELRETVAASDVRPLAVSPLDRVAAWLRDGDEEVFSVRTSGAVPGEFRLAVLDRYDGVVWSSGAGMVRTGGRVPAEEAGSGRAGVEEGAGPGRTEVVEQRVTVRSLDGVWLPAVGRAASVRVADGVALSVDPESGVLALGEGVPRGFGYAVRSVVPSYDGARLQDADVADDPARTGLPGVDAAGQPLASVRAFREIAGRVTQGGGRPYERAVRLAEWLRASYRFDAGAAPGHSYRSLEFFLTEGRRGTSEQFAASFAVLGRAVGLPTRVVVGFRAGVRGGGGEWVVRGRDVVAWAEVRFAGVGWVPFWPAPGEGGGGGGVSVVSPGVVEGGEGAGGERGAGVPSGAPGVSSGTSGAVAGTSGAVSAGGGVSVWVVVTGVGVLLVVGFLAYAVWLPYRRRALRRGDPDPRRRVVGAWEQVVERLVEVGLSDAGARTAQEVAAFGAARLGGVAGVRLEALALLVNEVEYGGRVPEEGEVEGAWGDCAVVEGAVRGCVSWRGRAGWVLWGVVRGVGVRG</sequence>
<organism evidence="4 5">
    <name type="scientific">Streptomyces roseirectus</name>
    <dbReference type="NCBI Taxonomy" id="2768066"/>
    <lineage>
        <taxon>Bacteria</taxon>
        <taxon>Bacillati</taxon>
        <taxon>Actinomycetota</taxon>
        <taxon>Actinomycetes</taxon>
        <taxon>Kitasatosporales</taxon>
        <taxon>Streptomycetaceae</taxon>
        <taxon>Streptomyces</taxon>
    </lineage>
</organism>
<dbReference type="InterPro" id="IPR038765">
    <property type="entry name" value="Papain-like_cys_pep_sf"/>
</dbReference>
<dbReference type="InterPro" id="IPR052901">
    <property type="entry name" value="Bact_TGase-like"/>
</dbReference>
<dbReference type="PANTHER" id="PTHR42736">
    <property type="entry name" value="PROTEIN-GLUTAMINE GAMMA-GLUTAMYLTRANSFERASE"/>
    <property type="match status" value="1"/>
</dbReference>
<dbReference type="AlphaFoldDB" id="A0A7H0IER6"/>